<accession>A0A066UQC3</accession>
<gene>
    <name evidence="3" type="ORF">VFDL14_13810</name>
</gene>
<feature type="compositionally biased region" description="Low complexity" evidence="1">
    <location>
        <begin position="101"/>
        <end position="120"/>
    </location>
</feature>
<evidence type="ECO:0000256" key="1">
    <source>
        <dbReference type="SAM" id="MobiDB-lite"/>
    </source>
</evidence>
<proteinExistence type="predicted"/>
<dbReference type="RefSeq" id="WP_032550191.1">
    <property type="nucleotide sequence ID" value="NZ_JBEEAX010000004.1"/>
</dbReference>
<dbReference type="InterPro" id="IPR045398">
    <property type="entry name" value="DUF6515"/>
</dbReference>
<evidence type="ECO:0000313" key="3">
    <source>
        <dbReference type="EMBL" id="KDN29260.1"/>
    </source>
</evidence>
<dbReference type="STRING" id="212667.VFDL14_13810"/>
<dbReference type="OrthoDB" id="7068235at2"/>
<comment type="caution">
    <text evidence="3">The sequence shown here is derived from an EMBL/GenBank/DDBJ whole genome shotgun (WGS) entry which is preliminary data.</text>
</comment>
<dbReference type="EMBL" id="JFFR01000009">
    <property type="protein sequence ID" value="KDN29260.1"/>
    <property type="molecule type" value="Genomic_DNA"/>
</dbReference>
<dbReference type="Pfam" id="PF20125">
    <property type="entry name" value="DUF6515"/>
    <property type="match status" value="1"/>
</dbReference>
<evidence type="ECO:0000313" key="4">
    <source>
        <dbReference type="Proteomes" id="UP000027219"/>
    </source>
</evidence>
<dbReference type="Proteomes" id="UP000027219">
    <property type="component" value="Unassembled WGS sequence"/>
</dbReference>
<keyword evidence="4" id="KW-1185">Reference proteome</keyword>
<dbReference type="AlphaFoldDB" id="A0A066UQC3"/>
<feature type="region of interest" description="Disordered" evidence="1">
    <location>
        <begin position="101"/>
        <end position="124"/>
    </location>
</feature>
<keyword evidence="2" id="KW-0732">Signal</keyword>
<organism evidence="3 4">
    <name type="scientific">Vibrio fortis</name>
    <dbReference type="NCBI Taxonomy" id="212667"/>
    <lineage>
        <taxon>Bacteria</taxon>
        <taxon>Pseudomonadati</taxon>
        <taxon>Pseudomonadota</taxon>
        <taxon>Gammaproteobacteria</taxon>
        <taxon>Vibrionales</taxon>
        <taxon>Vibrionaceae</taxon>
        <taxon>Vibrio</taxon>
    </lineage>
</organism>
<evidence type="ECO:0000256" key="2">
    <source>
        <dbReference type="SAM" id="SignalP"/>
    </source>
</evidence>
<feature type="chain" id="PRO_5001627446" evidence="2">
    <location>
        <begin position="28"/>
        <end position="167"/>
    </location>
</feature>
<sequence>MFKAQAVRGATLILVTAGLIFPLSATAKPHPVYKPSKKIVVVKPVYRPIKKVPKHRSYYYYKMPKHTSYIVLAGISYAVIDNVYYKRSGDQYIYIENPPVTSSSTSITTTTTTTSSSSNSDVGSLVDKLPSGTTTVTIDDATFYVKGGAWYAPIAGSKQFVIVEPQL</sequence>
<protein>
    <submittedName>
        <fullName evidence="3">Uncharacterized protein</fullName>
    </submittedName>
</protein>
<reference evidence="3 4" key="1">
    <citation type="submission" date="2014-02" db="EMBL/GenBank/DDBJ databases">
        <title>Vibrio fortis Dalian14 Genome Sequencing.</title>
        <authorList>
            <person name="Wang Y."/>
            <person name="Song L."/>
            <person name="Liu G."/>
            <person name="Ding J."/>
        </authorList>
    </citation>
    <scope>NUCLEOTIDE SEQUENCE [LARGE SCALE GENOMIC DNA]</scope>
    <source>
        <strain evidence="3 4">Dalian14</strain>
    </source>
</reference>
<feature type="signal peptide" evidence="2">
    <location>
        <begin position="1"/>
        <end position="27"/>
    </location>
</feature>
<name>A0A066UQC3_9VIBR</name>